<dbReference type="AlphaFoldDB" id="A0A2A8CTD0"/>
<reference evidence="6 7" key="1">
    <citation type="submission" date="2017-10" db="EMBL/GenBank/DDBJ databases">
        <title>Draft genome of Longibacter Salinarum.</title>
        <authorList>
            <person name="Goh K.M."/>
            <person name="Shamsir M.S."/>
            <person name="Lim S.W."/>
        </authorList>
    </citation>
    <scope>NUCLEOTIDE SEQUENCE [LARGE SCALE GENOMIC DNA]</scope>
    <source>
        <strain evidence="6 7">KCTC 52045</strain>
    </source>
</reference>
<evidence type="ECO:0000313" key="7">
    <source>
        <dbReference type="Proteomes" id="UP000220102"/>
    </source>
</evidence>
<dbReference type="PANTHER" id="PTHR43133">
    <property type="entry name" value="RNA POLYMERASE ECF-TYPE SIGMA FACTO"/>
    <property type="match status" value="1"/>
</dbReference>
<keyword evidence="3" id="KW-0731">Sigma factor</keyword>
<comment type="caution">
    <text evidence="6">The sequence shown here is derived from an EMBL/GenBank/DDBJ whole genome shotgun (WGS) entry which is preliminary data.</text>
</comment>
<dbReference type="SUPFAM" id="SSF88659">
    <property type="entry name" value="Sigma3 and sigma4 domains of RNA polymerase sigma factors"/>
    <property type="match status" value="1"/>
</dbReference>
<dbReference type="GO" id="GO:0006352">
    <property type="term" value="P:DNA-templated transcription initiation"/>
    <property type="evidence" value="ECO:0007669"/>
    <property type="project" value="InterPro"/>
</dbReference>
<dbReference type="Proteomes" id="UP000220102">
    <property type="component" value="Unassembled WGS sequence"/>
</dbReference>
<keyword evidence="2" id="KW-0805">Transcription regulation</keyword>
<dbReference type="InterPro" id="IPR039425">
    <property type="entry name" value="RNA_pol_sigma-70-like"/>
</dbReference>
<evidence type="ECO:0000313" key="6">
    <source>
        <dbReference type="EMBL" id="PEN11070.1"/>
    </source>
</evidence>
<evidence type="ECO:0000256" key="4">
    <source>
        <dbReference type="ARBA" id="ARBA00023163"/>
    </source>
</evidence>
<keyword evidence="4" id="KW-0804">Transcription</keyword>
<evidence type="ECO:0000256" key="1">
    <source>
        <dbReference type="ARBA" id="ARBA00010641"/>
    </source>
</evidence>
<dbReference type="Gene3D" id="1.10.1740.10">
    <property type="match status" value="1"/>
</dbReference>
<feature type="domain" description="RNA polymerase sigma-70 ECF-like HTH" evidence="5">
    <location>
        <begin position="5"/>
        <end position="186"/>
    </location>
</feature>
<dbReference type="NCBIfam" id="TIGR02937">
    <property type="entry name" value="sigma70-ECF"/>
    <property type="match status" value="1"/>
</dbReference>
<organism evidence="6 7">
    <name type="scientific">Longibacter salinarum</name>
    <dbReference type="NCBI Taxonomy" id="1850348"/>
    <lineage>
        <taxon>Bacteria</taxon>
        <taxon>Pseudomonadati</taxon>
        <taxon>Rhodothermota</taxon>
        <taxon>Rhodothermia</taxon>
        <taxon>Rhodothermales</taxon>
        <taxon>Salisaetaceae</taxon>
        <taxon>Longibacter</taxon>
    </lineage>
</organism>
<gene>
    <name evidence="6" type="ORF">CRI94_16750</name>
</gene>
<dbReference type="Pfam" id="PF07638">
    <property type="entry name" value="Sigma70_ECF"/>
    <property type="match status" value="1"/>
</dbReference>
<protein>
    <submittedName>
        <fullName evidence="6">RNA polymerase subunit sigma-70</fullName>
    </submittedName>
</protein>
<dbReference type="NCBIfam" id="TIGR02999">
    <property type="entry name" value="Sig-70_X6"/>
    <property type="match status" value="1"/>
</dbReference>
<name>A0A2A8CTD0_9BACT</name>
<proteinExistence type="inferred from homology"/>
<evidence type="ECO:0000259" key="5">
    <source>
        <dbReference type="Pfam" id="PF07638"/>
    </source>
</evidence>
<dbReference type="InterPro" id="IPR036388">
    <property type="entry name" value="WH-like_DNA-bd_sf"/>
</dbReference>
<comment type="similarity">
    <text evidence="1">Belongs to the sigma-70 factor family. ECF subfamily.</text>
</comment>
<sequence length="189" mass="21834">MATTADVTTLLGRYQNGDRSAGDQLWQQVYQELRQVAHRRLLGERAGHTLGTTALVHECYLRLIDQTQVEWQSRLHFFAMASRVMRNILVDYARRKKAQKRGGDAHHLQLEDVSVAGQNGSADLFLALDRALDQLEEVDERLARVVEYRFFGGMKEKEIAELLDVSARTIRRDWRKAKLWLARALKEDE</sequence>
<evidence type="ECO:0000256" key="2">
    <source>
        <dbReference type="ARBA" id="ARBA00023015"/>
    </source>
</evidence>
<dbReference type="InterPro" id="IPR013325">
    <property type="entry name" value="RNA_pol_sigma_r2"/>
</dbReference>
<keyword evidence="7" id="KW-1185">Reference proteome</keyword>
<dbReference type="InterPro" id="IPR053812">
    <property type="entry name" value="HTH_Sigma70_ECF-like"/>
</dbReference>
<dbReference type="Gene3D" id="1.10.10.10">
    <property type="entry name" value="Winged helix-like DNA-binding domain superfamily/Winged helix DNA-binding domain"/>
    <property type="match status" value="1"/>
</dbReference>
<dbReference type="InterPro" id="IPR013324">
    <property type="entry name" value="RNA_pol_sigma_r3/r4-like"/>
</dbReference>
<dbReference type="PANTHER" id="PTHR43133:SF39">
    <property type="entry name" value="SIMILAR TO RNA POLYMERASE SIGMA-E FACTOR"/>
    <property type="match status" value="1"/>
</dbReference>
<dbReference type="SUPFAM" id="SSF88946">
    <property type="entry name" value="Sigma2 domain of RNA polymerase sigma factors"/>
    <property type="match status" value="1"/>
</dbReference>
<dbReference type="OrthoDB" id="128473at2"/>
<dbReference type="EMBL" id="PDEQ01000012">
    <property type="protein sequence ID" value="PEN11070.1"/>
    <property type="molecule type" value="Genomic_DNA"/>
</dbReference>
<accession>A0A2A8CTD0</accession>
<evidence type="ECO:0000256" key="3">
    <source>
        <dbReference type="ARBA" id="ARBA00023082"/>
    </source>
</evidence>
<dbReference type="InterPro" id="IPR011517">
    <property type="entry name" value="RNA_pol_sigma70_ECF-like"/>
</dbReference>
<dbReference type="InterPro" id="IPR014284">
    <property type="entry name" value="RNA_pol_sigma-70_dom"/>
</dbReference>
<dbReference type="GO" id="GO:0016987">
    <property type="term" value="F:sigma factor activity"/>
    <property type="evidence" value="ECO:0007669"/>
    <property type="project" value="UniProtKB-KW"/>
</dbReference>